<evidence type="ECO:0000256" key="4">
    <source>
        <dbReference type="ARBA" id="ARBA00023136"/>
    </source>
</evidence>
<dbReference type="Proteomes" id="UP000029868">
    <property type="component" value="Unassembled WGS sequence"/>
</dbReference>
<organism evidence="8 9">
    <name type="scientific">Colwellia psychrerythraea</name>
    <name type="common">Vibrio psychroerythus</name>
    <dbReference type="NCBI Taxonomy" id="28229"/>
    <lineage>
        <taxon>Bacteria</taxon>
        <taxon>Pseudomonadati</taxon>
        <taxon>Pseudomonadota</taxon>
        <taxon>Gammaproteobacteria</taxon>
        <taxon>Alteromonadales</taxon>
        <taxon>Colwelliaceae</taxon>
        <taxon>Colwellia</taxon>
    </lineage>
</organism>
<keyword evidence="3" id="KW-1133">Transmembrane helix</keyword>
<dbReference type="Gene3D" id="1.25.40.10">
    <property type="entry name" value="Tetratricopeptide repeat domain"/>
    <property type="match status" value="2"/>
</dbReference>
<dbReference type="PROSITE" id="PS52015">
    <property type="entry name" value="TONB_CTD"/>
    <property type="match status" value="1"/>
</dbReference>
<keyword evidence="5" id="KW-0813">Transport</keyword>
<dbReference type="SUPFAM" id="SSF74653">
    <property type="entry name" value="TolA/TonB C-terminal domain"/>
    <property type="match status" value="1"/>
</dbReference>
<dbReference type="PATRIC" id="fig|28229.3.peg.3383"/>
<dbReference type="InterPro" id="IPR011990">
    <property type="entry name" value="TPR-like_helical_dom_sf"/>
</dbReference>
<keyword evidence="4" id="KW-0472">Membrane</keyword>
<dbReference type="Gene3D" id="3.30.2420.10">
    <property type="entry name" value="TonB"/>
    <property type="match status" value="1"/>
</dbReference>
<reference evidence="8 9" key="1">
    <citation type="submission" date="2014-08" db="EMBL/GenBank/DDBJ databases">
        <title>Genomic and Phenotypic Diversity of Colwellia psychrerythraea strains from Disparate Marine Basins.</title>
        <authorList>
            <person name="Techtmann S.M."/>
            <person name="Stelling S.C."/>
            <person name="Utturkar S.M."/>
            <person name="Alshibli N."/>
            <person name="Harris A."/>
            <person name="Brown S.D."/>
            <person name="Hazen T.C."/>
        </authorList>
    </citation>
    <scope>NUCLEOTIDE SEQUENCE [LARGE SCALE GENOMIC DNA]</scope>
    <source>
        <strain evidence="8 9">GAB14E</strain>
    </source>
</reference>
<dbReference type="PANTHER" id="PTHR11102">
    <property type="entry name" value="SEL-1-LIKE PROTEIN"/>
    <property type="match status" value="1"/>
</dbReference>
<dbReference type="InterPro" id="IPR050767">
    <property type="entry name" value="Sel1_AlgK"/>
</dbReference>
<feature type="signal peptide" evidence="6">
    <location>
        <begin position="1"/>
        <end position="21"/>
    </location>
</feature>
<dbReference type="Pfam" id="PF03544">
    <property type="entry name" value="TonB_C"/>
    <property type="match status" value="1"/>
</dbReference>
<dbReference type="InterPro" id="IPR003538">
    <property type="entry name" value="TonB"/>
</dbReference>
<dbReference type="InterPro" id="IPR037682">
    <property type="entry name" value="TonB_C"/>
</dbReference>
<dbReference type="GO" id="GO:0031992">
    <property type="term" value="F:energy transducer activity"/>
    <property type="evidence" value="ECO:0007669"/>
    <property type="project" value="InterPro"/>
</dbReference>
<evidence type="ECO:0000256" key="3">
    <source>
        <dbReference type="ARBA" id="ARBA00022989"/>
    </source>
</evidence>
<dbReference type="GO" id="GO:0030288">
    <property type="term" value="C:outer membrane-bounded periplasmic space"/>
    <property type="evidence" value="ECO:0007669"/>
    <property type="project" value="InterPro"/>
</dbReference>
<feature type="chain" id="PRO_5001956930" description="Protein TonB" evidence="6">
    <location>
        <begin position="22"/>
        <end position="469"/>
    </location>
</feature>
<evidence type="ECO:0000256" key="2">
    <source>
        <dbReference type="ARBA" id="ARBA00022692"/>
    </source>
</evidence>
<comment type="subcellular location">
    <subcellularLocation>
        <location evidence="5">Cell inner membrane</location>
        <topology evidence="5">Single-pass membrane protein</topology>
        <orientation evidence="5">Periplasmic side</orientation>
    </subcellularLocation>
    <subcellularLocation>
        <location evidence="1">Membrane</location>
        <topology evidence="1">Single-pass membrane protein</topology>
    </subcellularLocation>
</comment>
<dbReference type="GO" id="GO:0005886">
    <property type="term" value="C:plasma membrane"/>
    <property type="evidence" value="ECO:0007669"/>
    <property type="project" value="UniProtKB-SubCell"/>
</dbReference>
<dbReference type="InterPro" id="IPR006597">
    <property type="entry name" value="Sel1-like"/>
</dbReference>
<dbReference type="RefSeq" id="WP_052093880.1">
    <property type="nucleotide sequence ID" value="NZ_JQEC01000045.1"/>
</dbReference>
<evidence type="ECO:0000256" key="5">
    <source>
        <dbReference type="RuleBase" id="RU362123"/>
    </source>
</evidence>
<dbReference type="PRINTS" id="PR01374">
    <property type="entry name" value="TONBPROTEIN"/>
</dbReference>
<dbReference type="Pfam" id="PF08238">
    <property type="entry name" value="Sel1"/>
    <property type="match status" value="3"/>
</dbReference>
<keyword evidence="5" id="KW-1003">Cell membrane</keyword>
<keyword evidence="6" id="KW-0732">Signal</keyword>
<evidence type="ECO:0000313" key="9">
    <source>
        <dbReference type="Proteomes" id="UP000029868"/>
    </source>
</evidence>
<dbReference type="GO" id="GO:0055085">
    <property type="term" value="P:transmembrane transport"/>
    <property type="evidence" value="ECO:0007669"/>
    <property type="project" value="InterPro"/>
</dbReference>
<comment type="similarity">
    <text evidence="5">Belongs to the TonB family.</text>
</comment>
<dbReference type="EMBL" id="JQEC01000045">
    <property type="protein sequence ID" value="KGJ90659.1"/>
    <property type="molecule type" value="Genomic_DNA"/>
</dbReference>
<accession>A0A099KIN8</accession>
<sequence length="469" mass="54090">MKLFTTVILLFSLILSLQTKADMLSATLDYNTGKYLPAFDEFQRLAKLGHKDAIYNIGVMYLYGQGVSKNLIDAHSWFSLAADYGLDDARSAARLIKQELTDKEYPELLSRRLRKLNQTFGYRHYQNTLLPIFNDKQYQLTANIPPLRIHKVDAKYPKEAYEKGIEGWVWLEFDVDESGAVKDVDIIDAFPNKTFNRAIYNAVRRWRYEPLMISGQAKNYSSRSLLYHFTTFKGKRYQASFSQQKKSYQKKINQLIEGAEQGNALVQYYIANWLVADEHNATRLLRSHWQQATAGSDLLLASAINGYPNSQYRLGSNLLRGEYTQADRQKGLNWLLNAAQSGFSYAQYRLGRELLDKQTLEYDAEKAKRWLQSAAEQGHFRALRDLITIELAANDYKNAALYLKLALKQDDDHPDLLLAQAKILQQQKQYKQSKKKAADALKQAKSRQWYLSDIAKFIDKKKIIDKANP</sequence>
<dbReference type="OrthoDB" id="1628901at2"/>
<dbReference type="AlphaFoldDB" id="A0A099KIN8"/>
<dbReference type="PANTHER" id="PTHR11102:SF160">
    <property type="entry name" value="ERAD-ASSOCIATED E3 UBIQUITIN-PROTEIN LIGASE COMPONENT HRD3"/>
    <property type="match status" value="1"/>
</dbReference>
<keyword evidence="2" id="KW-0812">Transmembrane</keyword>
<keyword evidence="5" id="KW-0997">Cell inner membrane</keyword>
<evidence type="ECO:0000313" key="8">
    <source>
        <dbReference type="EMBL" id="KGJ90659.1"/>
    </source>
</evidence>
<dbReference type="InterPro" id="IPR006260">
    <property type="entry name" value="TonB/TolA_C"/>
</dbReference>
<evidence type="ECO:0000256" key="1">
    <source>
        <dbReference type="ARBA" id="ARBA00004167"/>
    </source>
</evidence>
<evidence type="ECO:0000259" key="7">
    <source>
        <dbReference type="PROSITE" id="PS52015"/>
    </source>
</evidence>
<dbReference type="GO" id="GO:0015891">
    <property type="term" value="P:siderophore transport"/>
    <property type="evidence" value="ECO:0007669"/>
    <property type="project" value="InterPro"/>
</dbReference>
<protein>
    <recommendedName>
        <fullName evidence="5">Protein TonB</fullName>
    </recommendedName>
</protein>
<proteinExistence type="inferred from homology"/>
<dbReference type="NCBIfam" id="TIGR01352">
    <property type="entry name" value="tonB_Cterm"/>
    <property type="match status" value="1"/>
</dbReference>
<comment type="caution">
    <text evidence="8">The sequence shown here is derived from an EMBL/GenBank/DDBJ whole genome shotgun (WGS) entry which is preliminary data.</text>
</comment>
<comment type="function">
    <text evidence="5">Interacts with outer membrane receptor proteins that carry out high-affinity binding and energy dependent uptake into the periplasmic space of specific substrates. It could act to transduce energy from the cytoplasmic membrane to specific energy-requiring processes in the outer membrane, resulting in the release into the periplasm of ligands bound by these outer membrane proteins.</text>
</comment>
<feature type="domain" description="TonB C-terminal" evidence="7">
    <location>
        <begin position="141"/>
        <end position="238"/>
    </location>
</feature>
<keyword evidence="5" id="KW-0735">Signal-anchor</keyword>
<keyword evidence="5" id="KW-0653">Protein transport</keyword>
<dbReference type="SUPFAM" id="SSF81901">
    <property type="entry name" value="HCP-like"/>
    <property type="match status" value="2"/>
</dbReference>
<dbReference type="SMART" id="SM00671">
    <property type="entry name" value="SEL1"/>
    <property type="match status" value="3"/>
</dbReference>
<dbReference type="GO" id="GO:0015031">
    <property type="term" value="P:protein transport"/>
    <property type="evidence" value="ECO:0007669"/>
    <property type="project" value="UniProtKB-UniRule"/>
</dbReference>
<name>A0A099KIN8_COLPS</name>
<evidence type="ECO:0000256" key="6">
    <source>
        <dbReference type="SAM" id="SignalP"/>
    </source>
</evidence>
<gene>
    <name evidence="8" type="ORF">GAB14E_3465</name>
</gene>